<dbReference type="Gene3D" id="3.90.550.10">
    <property type="entry name" value="Spore Coat Polysaccharide Biosynthesis Protein SpsA, Chain A"/>
    <property type="match status" value="1"/>
</dbReference>
<evidence type="ECO:0000313" key="3">
    <source>
        <dbReference type="Proteomes" id="UP000505210"/>
    </source>
</evidence>
<evidence type="ECO:0000259" key="1">
    <source>
        <dbReference type="Pfam" id="PF00535"/>
    </source>
</evidence>
<dbReference type="KEGG" id="theu:HPC62_14440"/>
<reference evidence="2 3" key="1">
    <citation type="submission" date="2020-05" db="EMBL/GenBank/DDBJ databases">
        <title>Complete genome sequence of of a novel Thermoleptolyngbya strain isolated from hot springs of Ganzi, Sichuan China.</title>
        <authorList>
            <person name="Tang J."/>
            <person name="Daroch M."/>
            <person name="Li L."/>
            <person name="Waleron K."/>
            <person name="Waleron M."/>
            <person name="Waleron M."/>
        </authorList>
    </citation>
    <scope>NUCLEOTIDE SEQUENCE [LARGE SCALE GENOMIC DNA]</scope>
    <source>
        <strain evidence="2 3">PKUAC-SCTA183</strain>
    </source>
</reference>
<dbReference type="GO" id="GO:0016740">
    <property type="term" value="F:transferase activity"/>
    <property type="evidence" value="ECO:0007669"/>
    <property type="project" value="UniProtKB-KW"/>
</dbReference>
<protein>
    <submittedName>
        <fullName evidence="2">Glycosyltransferase</fullName>
    </submittedName>
</protein>
<dbReference type="SUPFAM" id="SSF53448">
    <property type="entry name" value="Nucleotide-diphospho-sugar transferases"/>
    <property type="match status" value="1"/>
</dbReference>
<name>A0A6M8BJJ3_9CYAN</name>
<dbReference type="RefSeq" id="WP_172356772.1">
    <property type="nucleotide sequence ID" value="NZ_CP053661.1"/>
</dbReference>
<evidence type="ECO:0000313" key="2">
    <source>
        <dbReference type="EMBL" id="QKD83233.1"/>
    </source>
</evidence>
<dbReference type="Proteomes" id="UP000505210">
    <property type="component" value="Chromosome"/>
</dbReference>
<dbReference type="InterPro" id="IPR029044">
    <property type="entry name" value="Nucleotide-diphossugar_trans"/>
</dbReference>
<keyword evidence="2" id="KW-0808">Transferase</keyword>
<accession>A0A6M8BJJ3</accession>
<dbReference type="InterPro" id="IPR001173">
    <property type="entry name" value="Glyco_trans_2-like"/>
</dbReference>
<dbReference type="Pfam" id="PF00535">
    <property type="entry name" value="Glycos_transf_2"/>
    <property type="match status" value="1"/>
</dbReference>
<feature type="domain" description="Glycosyltransferase 2-like" evidence="1">
    <location>
        <begin position="4"/>
        <end position="132"/>
    </location>
</feature>
<organism evidence="2 3">
    <name type="scientific">Thermoleptolyngbya sichuanensis A183</name>
    <dbReference type="NCBI Taxonomy" id="2737172"/>
    <lineage>
        <taxon>Bacteria</taxon>
        <taxon>Bacillati</taxon>
        <taxon>Cyanobacteriota</taxon>
        <taxon>Cyanophyceae</taxon>
        <taxon>Oculatellales</taxon>
        <taxon>Oculatellaceae</taxon>
        <taxon>Thermoleptolyngbya</taxon>
        <taxon>Thermoleptolyngbya sichuanensis</taxon>
    </lineage>
</organism>
<dbReference type="AlphaFoldDB" id="A0A6M8BJJ3"/>
<gene>
    <name evidence="2" type="ORF">HPC62_14440</name>
</gene>
<dbReference type="PANTHER" id="PTHR22916:SF65">
    <property type="entry name" value="SLR1065 PROTEIN"/>
    <property type="match status" value="1"/>
</dbReference>
<proteinExistence type="predicted"/>
<sequence length="292" mass="34773">MKVSIITPSYNQGKFIEKTLLSVLCQNYPDIEYIVVDGNSSDETIKILEYYRDFIDHLIIEPDRGQSDALNKGFRLATGDVLAYLNSDDVYADENVVSTAIKHFQETKADVVYGCRKFISEDGYQTNFHPYREYSKEYLVWTDYIPQECVFWGRDIFRKAGEWINEEFDFAMDYELWFRFLEHDARFYAAPETFGFFRYYPDQKTKSRWETVGLPEIAKLHQRYNGSTIPQDKMYAYFAEYTFGSSNQALISSLYESWRNYAEFESRTFERLPIDNWVYYCQINPRRLGKQF</sequence>
<dbReference type="CDD" id="cd06433">
    <property type="entry name" value="GT_2_WfgS_like"/>
    <property type="match status" value="1"/>
</dbReference>
<dbReference type="EMBL" id="CP053661">
    <property type="protein sequence ID" value="QKD83233.1"/>
    <property type="molecule type" value="Genomic_DNA"/>
</dbReference>
<keyword evidence="3" id="KW-1185">Reference proteome</keyword>
<dbReference type="PANTHER" id="PTHR22916">
    <property type="entry name" value="GLYCOSYLTRANSFERASE"/>
    <property type="match status" value="1"/>
</dbReference>